<dbReference type="PANTHER" id="PTHR30273:SF2">
    <property type="entry name" value="PROTEIN FECR"/>
    <property type="match status" value="1"/>
</dbReference>
<reference evidence="4 5" key="1">
    <citation type="journal article" date="2014" name="Antonie Van Leeuwenhoek">
        <title>Hyphomonas beringensis sp. nov. and Hyphomonas chukchiensis sp. nov., isolated from surface seawater of the Bering Sea and Chukchi Sea.</title>
        <authorList>
            <person name="Li C."/>
            <person name="Lai Q."/>
            <person name="Li G."/>
            <person name="Dong C."/>
            <person name="Wang J."/>
            <person name="Liao Y."/>
            <person name="Shao Z."/>
        </authorList>
    </citation>
    <scope>NUCLEOTIDE SEQUENCE [LARGE SCALE GENOMIC DNA]</scope>
    <source>
        <strain evidence="4 5">SCH89</strain>
    </source>
</reference>
<dbReference type="Pfam" id="PF16220">
    <property type="entry name" value="DUF4880"/>
    <property type="match status" value="1"/>
</dbReference>
<dbReference type="InterPro" id="IPR012373">
    <property type="entry name" value="Ferrdict_sens_TM"/>
</dbReference>
<keyword evidence="1" id="KW-0812">Transmembrane</keyword>
<evidence type="ECO:0000313" key="4">
    <source>
        <dbReference type="EMBL" id="KDA00061.1"/>
    </source>
</evidence>
<dbReference type="EMBL" id="ARYL01000062">
    <property type="protein sequence ID" value="KDA00061.1"/>
    <property type="molecule type" value="Genomic_DNA"/>
</dbReference>
<dbReference type="PIRSF" id="PIRSF018266">
    <property type="entry name" value="FecR"/>
    <property type="match status" value="1"/>
</dbReference>
<dbReference type="eggNOG" id="COG3712">
    <property type="taxonomic scope" value="Bacteria"/>
</dbReference>
<dbReference type="Pfam" id="PF04773">
    <property type="entry name" value="FecR"/>
    <property type="match status" value="1"/>
</dbReference>
<comment type="caution">
    <text evidence="4">The sequence shown here is derived from an EMBL/GenBank/DDBJ whole genome shotgun (WGS) entry which is preliminary data.</text>
</comment>
<dbReference type="AlphaFoldDB" id="A0A059G2C9"/>
<keyword evidence="5" id="KW-1185">Reference proteome</keyword>
<feature type="transmembrane region" description="Helical" evidence="1">
    <location>
        <begin position="85"/>
        <end position="105"/>
    </location>
</feature>
<feature type="non-terminal residue" evidence="4">
    <location>
        <position position="311"/>
    </location>
</feature>
<dbReference type="OrthoDB" id="636724at2"/>
<feature type="domain" description="FecR protein" evidence="2">
    <location>
        <begin position="115"/>
        <end position="205"/>
    </location>
</feature>
<evidence type="ECO:0000313" key="5">
    <source>
        <dbReference type="Proteomes" id="UP000024942"/>
    </source>
</evidence>
<evidence type="ECO:0000259" key="2">
    <source>
        <dbReference type="Pfam" id="PF04773"/>
    </source>
</evidence>
<dbReference type="InterPro" id="IPR006860">
    <property type="entry name" value="FecR"/>
</dbReference>
<dbReference type="Proteomes" id="UP000024942">
    <property type="component" value="Unassembled WGS sequence"/>
</dbReference>
<name>A0A059G2C9_9PROT</name>
<accession>A0A059G2C9</accession>
<gene>
    <name evidence="4" type="ORF">HOC_19591</name>
</gene>
<dbReference type="GO" id="GO:0016989">
    <property type="term" value="F:sigma factor antagonist activity"/>
    <property type="evidence" value="ECO:0007669"/>
    <property type="project" value="TreeGrafter"/>
</dbReference>
<sequence length="311" mass="33206">MNDNDEETGRLDAAARWYSELQDPDVDLETWDAFRAWERDPDNAEAYRQIEASLAIVDQGLRAGRGGASPDAPPEPAKRTRLRMATWLTGLAAVLALAATVFVLANTGANPAPLTYATAVGEQRSVTLADGTVITLNTDTALDVAYTSRERHVSLSRGQALFEVEKAKAPFIVEAGTSRTRALGTQFDIYAQPAGVAVTLLEGSVSVSTSPEQKSLFGFGKATHPADPEAKVLAPGDRLEIADDGSQTVSRVEPGAALQWRSGIVQFDDVTLADAVTELNRYSTTKIRVSDPGLAAERLSGTFPTGEPEAF</sequence>
<keyword evidence="1" id="KW-0472">Membrane</keyword>
<evidence type="ECO:0000256" key="1">
    <source>
        <dbReference type="SAM" id="Phobius"/>
    </source>
</evidence>
<feature type="domain" description="FecR N-terminal" evidence="3">
    <location>
        <begin position="12"/>
        <end position="52"/>
    </location>
</feature>
<dbReference type="InterPro" id="IPR032623">
    <property type="entry name" value="FecR_N"/>
</dbReference>
<dbReference type="Gene3D" id="2.60.120.1440">
    <property type="match status" value="1"/>
</dbReference>
<dbReference type="PANTHER" id="PTHR30273">
    <property type="entry name" value="PERIPLASMIC SIGNAL SENSOR AND SIGMA FACTOR ACTIVATOR FECR-RELATED"/>
    <property type="match status" value="1"/>
</dbReference>
<keyword evidence="1" id="KW-1133">Transmembrane helix</keyword>
<proteinExistence type="predicted"/>
<protein>
    <submittedName>
        <fullName evidence="4">Anti-FecI sigma factor FecR</fullName>
    </submittedName>
</protein>
<dbReference type="STRING" id="1280953.HOC_19591"/>
<dbReference type="RefSeq" id="WP_035541774.1">
    <property type="nucleotide sequence ID" value="NZ_ARYL01000062.1"/>
</dbReference>
<evidence type="ECO:0000259" key="3">
    <source>
        <dbReference type="Pfam" id="PF16220"/>
    </source>
</evidence>
<organism evidence="4 5">
    <name type="scientific">Hyphomonas oceanitis SCH89</name>
    <dbReference type="NCBI Taxonomy" id="1280953"/>
    <lineage>
        <taxon>Bacteria</taxon>
        <taxon>Pseudomonadati</taxon>
        <taxon>Pseudomonadota</taxon>
        <taxon>Alphaproteobacteria</taxon>
        <taxon>Hyphomonadales</taxon>
        <taxon>Hyphomonadaceae</taxon>
        <taxon>Hyphomonas</taxon>
    </lineage>
</organism>
<dbReference type="Gene3D" id="3.55.50.30">
    <property type="match status" value="1"/>
</dbReference>